<gene>
    <name evidence="2" type="ORF">SAMN02745724_04007</name>
</gene>
<dbReference type="Pfam" id="PF12262">
    <property type="entry name" value="Lipase_bact_N"/>
    <property type="match status" value="1"/>
</dbReference>
<accession>A0A1I1QTS1</accession>
<evidence type="ECO:0000259" key="1">
    <source>
        <dbReference type="Pfam" id="PF12262"/>
    </source>
</evidence>
<dbReference type="Gene3D" id="3.40.50.1820">
    <property type="entry name" value="alpha/beta hydrolase"/>
    <property type="match status" value="1"/>
</dbReference>
<dbReference type="OrthoDB" id="5477453at2"/>
<dbReference type="InterPro" id="IPR029058">
    <property type="entry name" value="AB_hydrolase_fold"/>
</dbReference>
<dbReference type="PROSITE" id="PS51257">
    <property type="entry name" value="PROKAR_LIPOPROTEIN"/>
    <property type="match status" value="1"/>
</dbReference>
<feature type="domain" description="Bacterial virulence factor lipase N-terminal" evidence="1">
    <location>
        <begin position="56"/>
        <end position="275"/>
    </location>
</feature>
<sequence length="840" mass="88714">MKKMLLGIAVSAALAGCGGESLEEVKKESVVVIPASTVVFDPSNGVLSVPNDLLFSGTTDGTLNMPGEVDSEGNLLDVINYADPQTSLGGLDGWSTQSPFVIELDFPQNVSLDAASLQTPGSVRIFEVVMGASLTDETCSTVPAGIACKPVKELEFGPTKDFVAKASGNNIAVVPMKPLTGGASYIYVLTKGVKDSEGRSVTPSSSYSLVSQDITTLPLVTDAQLALQAAVNSYEGVVTALGSVTKDEIIYSAAMTIQSVGTSLSTVKGIMAANLQLNQDAVPKVVMNDGPDMTVADFFALGGMQDINPIFTAINYHQGKIALPIYNQQPVVDLAVLETLEGSQRAGYLQASLNNSRWKGMCDNAVTVAGYKSAVGDAYPSDPISQSDGVCAALSDGKLRDLGLDREKHLTKYNKIPKMQSMSNVDVIMTTPDSDLTLLNFVRSQRKLPPMAMPETGWPVVIYQHGITRDKKDVLALTAALSLQGFATIAIDHPMHGSRGIDFDDDGIDELNATDGQGGSVLHYMNLSSLLVARDNMRQSAADLLALRMGLNFINLTNANFPNINSLDVSFVGQSLGSVVAPMFLTHSNQSLGNAQVDAMFKVNTASLSSGGGGVASFLFESDEFGPSIQATVLSAAGIAESAEYIAFVQSVPQNCIQFAADPSAFAACAYTEFMISLQQQGEVTKLANIQSVFSKFIFAAQTGLDGADSTNYAASLKATGTPIRLSFVVGDGIEGGNKKDTVIPPYTSINPLAGPLVLANLLGMESVTETQVTEQPTSWVAKFLKGHHGSLLSAAPRLGAGATEEESMRANAEMQLQMSMYLATRGKMLYINDSEILTH</sequence>
<dbReference type="AlphaFoldDB" id="A0A1I1QTS1"/>
<evidence type="ECO:0000313" key="2">
    <source>
        <dbReference type="EMBL" id="SFD25511.1"/>
    </source>
</evidence>
<organism evidence="2 3">
    <name type="scientific">Pseudoalteromonas denitrificans DSM 6059</name>
    <dbReference type="NCBI Taxonomy" id="1123010"/>
    <lineage>
        <taxon>Bacteria</taxon>
        <taxon>Pseudomonadati</taxon>
        <taxon>Pseudomonadota</taxon>
        <taxon>Gammaproteobacteria</taxon>
        <taxon>Alteromonadales</taxon>
        <taxon>Pseudoalteromonadaceae</taxon>
        <taxon>Pseudoalteromonas</taxon>
    </lineage>
</organism>
<name>A0A1I1QTS1_9GAMM</name>
<dbReference type="Proteomes" id="UP000198862">
    <property type="component" value="Unassembled WGS sequence"/>
</dbReference>
<dbReference type="SUPFAM" id="SSF53474">
    <property type="entry name" value="alpha/beta-Hydrolases"/>
    <property type="match status" value="1"/>
</dbReference>
<dbReference type="InterPro" id="IPR020009">
    <property type="entry name" value="VolA/Pla-1/cef"/>
</dbReference>
<dbReference type="RefSeq" id="WP_091988816.1">
    <property type="nucleotide sequence ID" value="NZ_FOLO01000044.1"/>
</dbReference>
<dbReference type="EMBL" id="FOLO01000044">
    <property type="protein sequence ID" value="SFD25511.1"/>
    <property type="molecule type" value="Genomic_DNA"/>
</dbReference>
<dbReference type="InterPro" id="IPR025920">
    <property type="entry name" value="Lipase_bact_N"/>
</dbReference>
<reference evidence="2 3" key="1">
    <citation type="submission" date="2016-10" db="EMBL/GenBank/DDBJ databases">
        <authorList>
            <person name="de Groot N.N."/>
        </authorList>
    </citation>
    <scope>NUCLEOTIDE SEQUENCE [LARGE SCALE GENOMIC DNA]</scope>
    <source>
        <strain evidence="2 3">DSM 6059</strain>
    </source>
</reference>
<evidence type="ECO:0000313" key="3">
    <source>
        <dbReference type="Proteomes" id="UP000198862"/>
    </source>
</evidence>
<keyword evidence="3" id="KW-1185">Reference proteome</keyword>
<proteinExistence type="predicted"/>
<protein>
    <submittedName>
        <fullName evidence="2">Extracellular lipase, Pla-1/cef family</fullName>
    </submittedName>
</protein>
<dbReference type="NCBIfam" id="TIGR03502">
    <property type="entry name" value="lipase_Pla1_cef"/>
    <property type="match status" value="1"/>
</dbReference>
<dbReference type="STRING" id="1123010.SAMN02745724_04007"/>